<dbReference type="PANTHER" id="PTHR11953:SF1">
    <property type="entry name" value="EXOSOME COMPLEX COMPONENT RRP46"/>
    <property type="match status" value="1"/>
</dbReference>
<comment type="subcellular location">
    <subcellularLocation>
        <location evidence="1">Nucleus</location>
    </subcellularLocation>
</comment>
<name>A0A336KFE4_CULSO</name>
<dbReference type="EMBL" id="UFQT01000362">
    <property type="protein sequence ID" value="SSX23535.1"/>
    <property type="molecule type" value="Genomic_DNA"/>
</dbReference>
<dbReference type="GO" id="GO:0003723">
    <property type="term" value="F:RNA binding"/>
    <property type="evidence" value="ECO:0007669"/>
    <property type="project" value="TreeGrafter"/>
</dbReference>
<dbReference type="GO" id="GO:0071028">
    <property type="term" value="P:nuclear mRNA surveillance"/>
    <property type="evidence" value="ECO:0007669"/>
    <property type="project" value="TreeGrafter"/>
</dbReference>
<dbReference type="GO" id="GO:0016075">
    <property type="term" value="P:rRNA catabolic process"/>
    <property type="evidence" value="ECO:0007669"/>
    <property type="project" value="TreeGrafter"/>
</dbReference>
<evidence type="ECO:0000256" key="5">
    <source>
        <dbReference type="ARBA" id="ARBA00023242"/>
    </source>
</evidence>
<dbReference type="GO" id="GO:0005730">
    <property type="term" value="C:nucleolus"/>
    <property type="evidence" value="ECO:0007669"/>
    <property type="project" value="TreeGrafter"/>
</dbReference>
<proteinExistence type="inferred from homology"/>
<keyword evidence="4" id="KW-0271">Exosome</keyword>
<evidence type="ECO:0000313" key="8">
    <source>
        <dbReference type="EMBL" id="SSX23535.1"/>
    </source>
</evidence>
<evidence type="ECO:0000313" key="7">
    <source>
        <dbReference type="EMBL" id="SSX03169.1"/>
    </source>
</evidence>
<reference evidence="7" key="1">
    <citation type="submission" date="2018-04" db="EMBL/GenBank/DDBJ databases">
        <authorList>
            <person name="Go L.Y."/>
            <person name="Mitchell J.A."/>
        </authorList>
    </citation>
    <scope>NUCLEOTIDE SEQUENCE</scope>
    <source>
        <tissue evidence="7">Whole organism</tissue>
    </source>
</reference>
<evidence type="ECO:0000256" key="2">
    <source>
        <dbReference type="ARBA" id="ARBA00006678"/>
    </source>
</evidence>
<organism evidence="7">
    <name type="scientific">Culicoides sonorensis</name>
    <name type="common">Biting midge</name>
    <dbReference type="NCBI Taxonomy" id="179676"/>
    <lineage>
        <taxon>Eukaryota</taxon>
        <taxon>Metazoa</taxon>
        <taxon>Ecdysozoa</taxon>
        <taxon>Arthropoda</taxon>
        <taxon>Hexapoda</taxon>
        <taxon>Insecta</taxon>
        <taxon>Pterygota</taxon>
        <taxon>Neoptera</taxon>
        <taxon>Endopterygota</taxon>
        <taxon>Diptera</taxon>
        <taxon>Nematocera</taxon>
        <taxon>Chironomoidea</taxon>
        <taxon>Ceratopogonidae</taxon>
        <taxon>Ceratopogoninae</taxon>
        <taxon>Culicoides</taxon>
        <taxon>Monoculicoides</taxon>
    </lineage>
</organism>
<reference evidence="8" key="2">
    <citation type="submission" date="2018-07" db="EMBL/GenBank/DDBJ databases">
        <authorList>
            <person name="Quirk P.G."/>
            <person name="Krulwich T.A."/>
        </authorList>
    </citation>
    <scope>NUCLEOTIDE SEQUENCE</scope>
</reference>
<dbReference type="EMBL" id="UFQS01000362">
    <property type="protein sequence ID" value="SSX03169.1"/>
    <property type="molecule type" value="Genomic_DNA"/>
</dbReference>
<dbReference type="OMA" id="CIINEQG"/>
<keyword evidence="5" id="KW-0539">Nucleus</keyword>
<dbReference type="GO" id="GO:0000177">
    <property type="term" value="C:cytoplasmic exosome (RNase complex)"/>
    <property type="evidence" value="ECO:0007669"/>
    <property type="project" value="TreeGrafter"/>
</dbReference>
<dbReference type="InterPro" id="IPR027408">
    <property type="entry name" value="PNPase/RNase_PH_dom_sf"/>
</dbReference>
<sequence>MIENKPNMSFDIREMKAELGVLSNSDGSALFSQGHTTVVVSVNGPVEVKLQNLSVEKASIEVYYRVKSGLSSVDDRFKENFIQQCIETALYSELHPRTAYKIQLQEIEDRGGLLACAINTTCLALLNSGLEQKFMFAAVYCVINSDGEIVMDPNLCAYEKPTATLTFVFDSLKGKAIAVHTIGKFTMENYQRAMDLCRSSSEKVFNFYRDIVNKVSVAL</sequence>
<dbReference type="InterPro" id="IPR001247">
    <property type="entry name" value="ExoRNase_PH_dom1"/>
</dbReference>
<protein>
    <submittedName>
        <fullName evidence="7">CSON009224 protein</fullName>
    </submittedName>
</protein>
<dbReference type="InterPro" id="IPR050080">
    <property type="entry name" value="RNase_PH"/>
</dbReference>
<comment type="similarity">
    <text evidence="2">Belongs to the RNase PH family.</text>
</comment>
<dbReference type="InterPro" id="IPR036345">
    <property type="entry name" value="ExoRNase_PH_dom2_sf"/>
</dbReference>
<evidence type="ECO:0000256" key="1">
    <source>
        <dbReference type="ARBA" id="ARBA00004123"/>
    </source>
</evidence>
<evidence type="ECO:0000259" key="6">
    <source>
        <dbReference type="Pfam" id="PF01138"/>
    </source>
</evidence>
<gene>
    <name evidence="7" type="primary">CSON009224</name>
</gene>
<dbReference type="GO" id="GO:0000176">
    <property type="term" value="C:nuclear exosome (RNase complex)"/>
    <property type="evidence" value="ECO:0007669"/>
    <property type="project" value="TreeGrafter"/>
</dbReference>
<evidence type="ECO:0000256" key="4">
    <source>
        <dbReference type="ARBA" id="ARBA00022835"/>
    </source>
</evidence>
<accession>A0A336KFE4</accession>
<dbReference type="VEuPathDB" id="VectorBase:CSON009224"/>
<keyword evidence="3" id="KW-0698">rRNA processing</keyword>
<feature type="domain" description="Exoribonuclease phosphorolytic" evidence="6">
    <location>
        <begin position="12"/>
        <end position="130"/>
    </location>
</feature>
<dbReference type="InterPro" id="IPR020568">
    <property type="entry name" value="Ribosomal_Su5_D2-typ_SF"/>
</dbReference>
<dbReference type="Pfam" id="PF01138">
    <property type="entry name" value="RNase_PH"/>
    <property type="match status" value="1"/>
</dbReference>
<dbReference type="Gene3D" id="3.30.230.70">
    <property type="entry name" value="GHMP Kinase, N-terminal domain"/>
    <property type="match status" value="1"/>
</dbReference>
<dbReference type="AlphaFoldDB" id="A0A336KFE4"/>
<dbReference type="PANTHER" id="PTHR11953">
    <property type="entry name" value="EXOSOME COMPLEX COMPONENT"/>
    <property type="match status" value="1"/>
</dbReference>
<dbReference type="GO" id="GO:0071051">
    <property type="term" value="P:poly(A)-dependent snoRNA 3'-end processing"/>
    <property type="evidence" value="ECO:0007669"/>
    <property type="project" value="TreeGrafter"/>
</dbReference>
<evidence type="ECO:0000256" key="3">
    <source>
        <dbReference type="ARBA" id="ARBA00022552"/>
    </source>
</evidence>
<dbReference type="GO" id="GO:0034475">
    <property type="term" value="P:U4 snRNA 3'-end processing"/>
    <property type="evidence" value="ECO:0007669"/>
    <property type="project" value="TreeGrafter"/>
</dbReference>
<dbReference type="SUPFAM" id="SSF54211">
    <property type="entry name" value="Ribosomal protein S5 domain 2-like"/>
    <property type="match status" value="1"/>
</dbReference>
<dbReference type="CDD" id="cd11372">
    <property type="entry name" value="RNase_PH_RRP46"/>
    <property type="match status" value="1"/>
</dbReference>
<dbReference type="GO" id="GO:0006364">
    <property type="term" value="P:rRNA processing"/>
    <property type="evidence" value="ECO:0007669"/>
    <property type="project" value="UniProtKB-KW"/>
</dbReference>
<dbReference type="SUPFAM" id="SSF55666">
    <property type="entry name" value="Ribonuclease PH domain 2-like"/>
    <property type="match status" value="1"/>
</dbReference>